<dbReference type="NCBIfam" id="TIGR00350">
    <property type="entry name" value="lytR_cpsA_psr"/>
    <property type="match status" value="1"/>
</dbReference>
<keyword evidence="6" id="KW-1185">Reference proteome</keyword>
<name>A0A0P9CH80_9BACL</name>
<dbReference type="RefSeq" id="WP_054970471.1">
    <property type="nucleotide sequence ID" value="NZ_LJCO01000077.1"/>
</dbReference>
<sequence>MFYGEANTLRRKKLIAWVTSLVGVVVIGGVGAGLLVLRGPLGNQPNAESVTKTASQGTTTKTAKAPGSTLSQRIGQNLLHINQPMNILLIANNARNATSPLSLGTAAGQADIILIAHVDPTTHTVTLISVPRDTLIAMPQYNISIPKIKSAFNIGLNVAPEKGPELEMKAVSKLTGLPIKYWIVTDFQGFVDAVNAVGGIQVNVPARLYDPAHSGVNLQPGLQKLNGEQALAYVRVRQNAAGNSYRTNDFQRQQAEIQVLQIMKHKLIDSATNPIKLYQLVKLWHKDVATNLSTEQLVGLGMAASGSSVKQIILGSDRDSMDLAGTALPGVNKQGHLTGAYYDVLDPANIYQTLKPFGSTGSSTGLPPLPLPENINVTVYGSQSYYNVLKQAGYNVTFAGGQASGRVTIYYPPGQIEMAWAVGRTLGTGNAWVAPNANLSSGIVVYG</sequence>
<gene>
    <name evidence="5" type="ORF">AN477_17510</name>
</gene>
<dbReference type="Gene3D" id="3.40.630.190">
    <property type="entry name" value="LCP protein"/>
    <property type="match status" value="1"/>
</dbReference>
<evidence type="ECO:0000256" key="2">
    <source>
        <dbReference type="SAM" id="MobiDB-lite"/>
    </source>
</evidence>
<dbReference type="AlphaFoldDB" id="A0A0P9CH80"/>
<feature type="transmembrane region" description="Helical" evidence="3">
    <location>
        <begin position="14"/>
        <end position="37"/>
    </location>
</feature>
<protein>
    <recommendedName>
        <fullName evidence="4">Cell envelope-related transcriptional attenuator domain-containing protein</fullName>
    </recommendedName>
</protein>
<keyword evidence="3" id="KW-1133">Transmembrane helix</keyword>
<dbReference type="InterPro" id="IPR004474">
    <property type="entry name" value="LytR_CpsA_psr"/>
</dbReference>
<accession>A0A0P9CH80</accession>
<evidence type="ECO:0000313" key="6">
    <source>
        <dbReference type="Proteomes" id="UP000050482"/>
    </source>
</evidence>
<proteinExistence type="inferred from homology"/>
<dbReference type="OrthoDB" id="27330at2"/>
<feature type="compositionally biased region" description="Low complexity" evidence="2">
    <location>
        <begin position="51"/>
        <end position="65"/>
    </location>
</feature>
<organism evidence="5 6">
    <name type="scientific">Alicyclobacillus ferrooxydans</name>
    <dbReference type="NCBI Taxonomy" id="471514"/>
    <lineage>
        <taxon>Bacteria</taxon>
        <taxon>Bacillati</taxon>
        <taxon>Bacillota</taxon>
        <taxon>Bacilli</taxon>
        <taxon>Bacillales</taxon>
        <taxon>Alicyclobacillaceae</taxon>
        <taxon>Alicyclobacillus</taxon>
    </lineage>
</organism>
<evidence type="ECO:0000256" key="1">
    <source>
        <dbReference type="ARBA" id="ARBA00006068"/>
    </source>
</evidence>
<evidence type="ECO:0000259" key="4">
    <source>
        <dbReference type="Pfam" id="PF03816"/>
    </source>
</evidence>
<dbReference type="PANTHER" id="PTHR33392:SF6">
    <property type="entry name" value="POLYISOPRENYL-TEICHOIC ACID--PEPTIDOGLYCAN TEICHOIC ACID TRANSFERASE TAGU"/>
    <property type="match status" value="1"/>
</dbReference>
<comment type="similarity">
    <text evidence="1">Belongs to the LytR/CpsA/Psr (LCP) family.</text>
</comment>
<reference evidence="5 6" key="1">
    <citation type="submission" date="2015-09" db="EMBL/GenBank/DDBJ databases">
        <title>Draft genome sequence of Alicyclobacillus ferrooxydans DSM 22381.</title>
        <authorList>
            <person name="Hemp J."/>
        </authorList>
    </citation>
    <scope>NUCLEOTIDE SEQUENCE [LARGE SCALE GENOMIC DNA]</scope>
    <source>
        <strain evidence="5 6">TC-34</strain>
    </source>
</reference>
<dbReference type="InterPro" id="IPR050922">
    <property type="entry name" value="LytR/CpsA/Psr_CW_biosynth"/>
</dbReference>
<dbReference type="STRING" id="471514.AN477_17510"/>
<dbReference type="EMBL" id="LJCO01000077">
    <property type="protein sequence ID" value="KPV42404.1"/>
    <property type="molecule type" value="Genomic_DNA"/>
</dbReference>
<evidence type="ECO:0000256" key="3">
    <source>
        <dbReference type="SAM" id="Phobius"/>
    </source>
</evidence>
<feature type="domain" description="Cell envelope-related transcriptional attenuator" evidence="4">
    <location>
        <begin position="110"/>
        <end position="267"/>
    </location>
</feature>
<comment type="caution">
    <text evidence="5">The sequence shown here is derived from an EMBL/GenBank/DDBJ whole genome shotgun (WGS) entry which is preliminary data.</text>
</comment>
<keyword evidence="3" id="KW-0472">Membrane</keyword>
<dbReference type="PATRIC" id="fig|471514.4.peg.4964"/>
<dbReference type="Proteomes" id="UP000050482">
    <property type="component" value="Unassembled WGS sequence"/>
</dbReference>
<feature type="region of interest" description="Disordered" evidence="2">
    <location>
        <begin position="46"/>
        <end position="67"/>
    </location>
</feature>
<keyword evidence="3" id="KW-0812">Transmembrane</keyword>
<dbReference type="Pfam" id="PF03816">
    <property type="entry name" value="LytR_cpsA_psr"/>
    <property type="match status" value="1"/>
</dbReference>
<dbReference type="PANTHER" id="PTHR33392">
    <property type="entry name" value="POLYISOPRENYL-TEICHOIC ACID--PEPTIDOGLYCAN TEICHOIC ACID TRANSFERASE TAGU"/>
    <property type="match status" value="1"/>
</dbReference>
<evidence type="ECO:0000313" key="5">
    <source>
        <dbReference type="EMBL" id="KPV42404.1"/>
    </source>
</evidence>